<evidence type="ECO:0000313" key="7">
    <source>
        <dbReference type="EMBL" id="KAL1311420.1"/>
    </source>
</evidence>
<feature type="transmembrane region" description="Helical" evidence="5">
    <location>
        <begin position="370"/>
        <end position="401"/>
    </location>
</feature>
<feature type="transmembrane region" description="Helical" evidence="5">
    <location>
        <begin position="266"/>
        <end position="291"/>
    </location>
</feature>
<dbReference type="CDD" id="cd17323">
    <property type="entry name" value="MFS_Tpo1_MDR_like"/>
    <property type="match status" value="1"/>
</dbReference>
<feature type="transmembrane region" description="Helical" evidence="5">
    <location>
        <begin position="303"/>
        <end position="324"/>
    </location>
</feature>
<dbReference type="Proteomes" id="UP001562354">
    <property type="component" value="Unassembled WGS sequence"/>
</dbReference>
<evidence type="ECO:0000256" key="5">
    <source>
        <dbReference type="SAM" id="Phobius"/>
    </source>
</evidence>
<sequence length="474" mass="52361">MQAMTDDEKLLFGVCFDGDTDPRSPKSLPTFRKWMIVIILATSSLCVACTSSLYTSTYSQIEPLFHISPIVATLGLTLFAVGLGLSPMILAPLSEFYGRKPIYIGSLIGFVLFLIPCAVAKNTATMLVARFFDGFAGSTFLSVAGGTVGDMFVADKLSTPMVLYTLSPFLGPQIGPLFGGFINYYTNWRWSFYFLLIWAGVELLLVVVFVPETYLPVLLRKEARNKRKETGDDRFYAPIEISDKTIPMTILTSTYRPFLLLTLEPMCLCLCLYCAVLLGILYLFFGAFAIVFGENHNFNGWQIGLSFLGLTVGMLLGAVADPIWRKNHKRLVAKNNGVNEPEHRLPPAIAGAPLVTVGLLWFGWTTYSSVHWIVPIIGTVPFGTGVIFIFSGIFTFLVAAYPTYAASALAANSFARSMFAAGFPLFGAAMYHNLGDQWATFILAIITLVMGPFPYFFFRYGKAIRNKSRYGGKR</sequence>
<keyword evidence="4 5" id="KW-0472">Membrane</keyword>
<protein>
    <recommendedName>
        <fullName evidence="6">Major facilitator superfamily (MFS) profile domain-containing protein</fullName>
    </recommendedName>
</protein>
<evidence type="ECO:0000256" key="2">
    <source>
        <dbReference type="ARBA" id="ARBA00022692"/>
    </source>
</evidence>
<proteinExistence type="predicted"/>
<feature type="transmembrane region" description="Helical" evidence="5">
    <location>
        <begin position="413"/>
        <end position="432"/>
    </location>
</feature>
<feature type="domain" description="Major facilitator superfamily (MFS) profile" evidence="6">
    <location>
        <begin position="36"/>
        <end position="462"/>
    </location>
</feature>
<evidence type="ECO:0000259" key="6">
    <source>
        <dbReference type="PROSITE" id="PS50850"/>
    </source>
</evidence>
<dbReference type="PANTHER" id="PTHR23502">
    <property type="entry name" value="MAJOR FACILITATOR SUPERFAMILY"/>
    <property type="match status" value="1"/>
</dbReference>
<evidence type="ECO:0000256" key="3">
    <source>
        <dbReference type="ARBA" id="ARBA00022989"/>
    </source>
</evidence>
<dbReference type="PROSITE" id="PS50850">
    <property type="entry name" value="MFS"/>
    <property type="match status" value="1"/>
</dbReference>
<dbReference type="EMBL" id="JBFMKM010000003">
    <property type="protein sequence ID" value="KAL1311420.1"/>
    <property type="molecule type" value="Genomic_DNA"/>
</dbReference>
<dbReference type="Pfam" id="PF07690">
    <property type="entry name" value="MFS_1"/>
    <property type="match status" value="1"/>
</dbReference>
<evidence type="ECO:0000256" key="4">
    <source>
        <dbReference type="ARBA" id="ARBA00023136"/>
    </source>
</evidence>
<name>A0ABR3PPD1_9PEZI</name>
<comment type="subcellular location">
    <subcellularLocation>
        <location evidence="1">Membrane</location>
        <topology evidence="1">Multi-pass membrane protein</topology>
    </subcellularLocation>
</comment>
<feature type="transmembrane region" description="Helical" evidence="5">
    <location>
        <begin position="127"/>
        <end position="149"/>
    </location>
</feature>
<reference evidence="7 8" key="1">
    <citation type="submission" date="2024-07" db="EMBL/GenBank/DDBJ databases">
        <title>Draft sequence of the Neodothiora populina.</title>
        <authorList>
            <person name="Drown D.D."/>
            <person name="Schuette U.S."/>
            <person name="Buechlein A.B."/>
            <person name="Rusch D.R."/>
            <person name="Winton L.W."/>
            <person name="Adams G.A."/>
        </authorList>
    </citation>
    <scope>NUCLEOTIDE SEQUENCE [LARGE SCALE GENOMIC DNA]</scope>
    <source>
        <strain evidence="7 8">CPC 39397</strain>
    </source>
</reference>
<dbReference type="InterPro" id="IPR036259">
    <property type="entry name" value="MFS_trans_sf"/>
</dbReference>
<dbReference type="PANTHER" id="PTHR23502:SF7">
    <property type="entry name" value="DRUG_PROTON ANTIPORTER YHK8-RELATED"/>
    <property type="match status" value="1"/>
</dbReference>
<gene>
    <name evidence="7" type="ORF">AAFC00_001582</name>
</gene>
<feature type="transmembrane region" description="Helical" evidence="5">
    <location>
        <begin position="66"/>
        <end position="90"/>
    </location>
</feature>
<dbReference type="SUPFAM" id="SSF103473">
    <property type="entry name" value="MFS general substrate transporter"/>
    <property type="match status" value="1"/>
</dbReference>
<accession>A0ABR3PPD1</accession>
<dbReference type="InterPro" id="IPR020846">
    <property type="entry name" value="MFS_dom"/>
</dbReference>
<dbReference type="RefSeq" id="XP_069204269.1">
    <property type="nucleotide sequence ID" value="XM_069347703.1"/>
</dbReference>
<evidence type="ECO:0000256" key="1">
    <source>
        <dbReference type="ARBA" id="ARBA00004141"/>
    </source>
</evidence>
<dbReference type="PROSITE" id="PS00216">
    <property type="entry name" value="SUGAR_TRANSPORT_1"/>
    <property type="match status" value="1"/>
</dbReference>
<dbReference type="Gene3D" id="1.20.1250.20">
    <property type="entry name" value="MFS general substrate transporter like domains"/>
    <property type="match status" value="1"/>
</dbReference>
<feature type="transmembrane region" description="Helical" evidence="5">
    <location>
        <begin position="102"/>
        <end position="121"/>
    </location>
</feature>
<organism evidence="7 8">
    <name type="scientific">Neodothiora populina</name>
    <dbReference type="NCBI Taxonomy" id="2781224"/>
    <lineage>
        <taxon>Eukaryota</taxon>
        <taxon>Fungi</taxon>
        <taxon>Dikarya</taxon>
        <taxon>Ascomycota</taxon>
        <taxon>Pezizomycotina</taxon>
        <taxon>Dothideomycetes</taxon>
        <taxon>Dothideomycetidae</taxon>
        <taxon>Dothideales</taxon>
        <taxon>Dothioraceae</taxon>
        <taxon>Neodothiora</taxon>
    </lineage>
</organism>
<dbReference type="GeneID" id="95975285"/>
<feature type="transmembrane region" description="Helical" evidence="5">
    <location>
        <begin position="161"/>
        <end position="186"/>
    </location>
</feature>
<dbReference type="InterPro" id="IPR005829">
    <property type="entry name" value="Sugar_transporter_CS"/>
</dbReference>
<dbReference type="InterPro" id="IPR011701">
    <property type="entry name" value="MFS"/>
</dbReference>
<keyword evidence="8" id="KW-1185">Reference proteome</keyword>
<feature type="transmembrane region" description="Helical" evidence="5">
    <location>
        <begin position="345"/>
        <end position="364"/>
    </location>
</feature>
<keyword evidence="3 5" id="KW-1133">Transmembrane helix</keyword>
<keyword evidence="2 5" id="KW-0812">Transmembrane</keyword>
<comment type="caution">
    <text evidence="7">The sequence shown here is derived from an EMBL/GenBank/DDBJ whole genome shotgun (WGS) entry which is preliminary data.</text>
</comment>
<feature type="transmembrane region" description="Helical" evidence="5">
    <location>
        <begin position="34"/>
        <end position="54"/>
    </location>
</feature>
<evidence type="ECO:0000313" key="8">
    <source>
        <dbReference type="Proteomes" id="UP001562354"/>
    </source>
</evidence>
<feature type="transmembrane region" description="Helical" evidence="5">
    <location>
        <begin position="438"/>
        <end position="458"/>
    </location>
</feature>
<feature type="transmembrane region" description="Helical" evidence="5">
    <location>
        <begin position="192"/>
        <end position="219"/>
    </location>
</feature>